<evidence type="ECO:0000313" key="2">
    <source>
        <dbReference type="EMBL" id="SMP73172.1"/>
    </source>
</evidence>
<accession>A0ABY1QK65</accession>
<sequence length="110" mass="12527">MATQPTPARSIEQLKSEYEQLNERKIQAQTQLEEAEKQLKKLQEESEAEFGTSDIDELTKKLEEMEAENEKQRSDYQALLDQISQDLEKVESGKATPATAETDTLFDSDS</sequence>
<feature type="region of interest" description="Disordered" evidence="1">
    <location>
        <begin position="37"/>
        <end position="56"/>
    </location>
</feature>
<dbReference type="Proteomes" id="UP001158067">
    <property type="component" value="Unassembled WGS sequence"/>
</dbReference>
<reference evidence="2 3" key="1">
    <citation type="submission" date="2017-05" db="EMBL/GenBank/DDBJ databases">
        <authorList>
            <person name="Varghese N."/>
            <person name="Submissions S."/>
        </authorList>
    </citation>
    <scope>NUCLEOTIDE SEQUENCE [LARGE SCALE GENOMIC DNA]</scope>
    <source>
        <strain evidence="2 3">DSM 25457</strain>
    </source>
</reference>
<protein>
    <submittedName>
        <fullName evidence="2">Uncharacterized protein</fullName>
    </submittedName>
</protein>
<gene>
    <name evidence="2" type="ORF">SAMN06265222_11643</name>
</gene>
<comment type="caution">
    <text evidence="2">The sequence shown here is derived from an EMBL/GenBank/DDBJ whole genome shotgun (WGS) entry which is preliminary data.</text>
</comment>
<evidence type="ECO:0000313" key="3">
    <source>
        <dbReference type="Proteomes" id="UP001158067"/>
    </source>
</evidence>
<dbReference type="Pfam" id="PF06810">
    <property type="entry name" value="Phage_scaffold"/>
    <property type="match status" value="1"/>
</dbReference>
<evidence type="ECO:0000256" key="1">
    <source>
        <dbReference type="SAM" id="MobiDB-lite"/>
    </source>
</evidence>
<dbReference type="RefSeq" id="WP_283434695.1">
    <property type="nucleotide sequence ID" value="NZ_CAWLDM010000001.1"/>
</dbReference>
<dbReference type="EMBL" id="FXUG01000016">
    <property type="protein sequence ID" value="SMP73172.1"/>
    <property type="molecule type" value="Genomic_DNA"/>
</dbReference>
<proteinExistence type="predicted"/>
<keyword evidence="3" id="KW-1185">Reference proteome</keyword>
<dbReference type="InterPro" id="IPR009636">
    <property type="entry name" value="SCAF"/>
</dbReference>
<feature type="region of interest" description="Disordered" evidence="1">
    <location>
        <begin position="88"/>
        <end position="110"/>
    </location>
</feature>
<name>A0ABY1QK65_9BACT</name>
<organism evidence="2 3">
    <name type="scientific">Neorhodopirellula lusitana</name>
    <dbReference type="NCBI Taxonomy" id="445327"/>
    <lineage>
        <taxon>Bacteria</taxon>
        <taxon>Pseudomonadati</taxon>
        <taxon>Planctomycetota</taxon>
        <taxon>Planctomycetia</taxon>
        <taxon>Pirellulales</taxon>
        <taxon>Pirellulaceae</taxon>
        <taxon>Neorhodopirellula</taxon>
    </lineage>
</organism>